<evidence type="ECO:0000313" key="8">
    <source>
        <dbReference type="EMBL" id="EGD72343.1"/>
    </source>
</evidence>
<dbReference type="FunCoup" id="F2TW97">
    <property type="interactions" value="117"/>
</dbReference>
<evidence type="ECO:0000313" key="9">
    <source>
        <dbReference type="Proteomes" id="UP000007799"/>
    </source>
</evidence>
<keyword evidence="7" id="KW-0472">Membrane</keyword>
<evidence type="ECO:0000256" key="2">
    <source>
        <dbReference type="ARBA" id="ARBA00008370"/>
    </source>
</evidence>
<comment type="subcellular location">
    <subcellularLocation>
        <location evidence="1">Mitochondrion inner membrane</location>
        <topology evidence="1">Single-pass membrane protein</topology>
    </subcellularLocation>
</comment>
<proteinExistence type="inferred from homology"/>
<evidence type="ECO:0000256" key="5">
    <source>
        <dbReference type="ARBA" id="ARBA00022989"/>
    </source>
</evidence>
<dbReference type="Proteomes" id="UP000007799">
    <property type="component" value="Unassembled WGS sequence"/>
</dbReference>
<dbReference type="KEGG" id="sre:PTSG_00364"/>
<dbReference type="RefSeq" id="XP_004998913.1">
    <property type="nucleotide sequence ID" value="XM_004998856.1"/>
</dbReference>
<sequence length="103" mass="11949">MSSRRFSNPFFRFGLPMLGLVVAGSLGLREFMSLRVTMRDEKARSMTDQEVQKLSNKPKQQFNIEGELRRLQAEMDIDKWEQTRVPRPEYKVVEPKPPSSSSS</sequence>
<dbReference type="InterPro" id="IPR020164">
    <property type="entry name" value="Cyt_c_Oxase_assmbl_COX16"/>
</dbReference>
<dbReference type="STRING" id="946362.F2TW97"/>
<evidence type="ECO:0000256" key="3">
    <source>
        <dbReference type="ARBA" id="ARBA00022692"/>
    </source>
</evidence>
<comment type="similarity">
    <text evidence="2">Belongs to the COX16 family.</text>
</comment>
<keyword evidence="5" id="KW-1133">Transmembrane helix</keyword>
<accession>F2TW97</accession>
<dbReference type="OrthoDB" id="5516033at2759"/>
<dbReference type="PANTHER" id="PTHR17130:SF14">
    <property type="entry name" value="CYTOCHROME C OXIDASE ASSEMBLY PROTEIN COX16 HOMOLOG, MITOCHONDRIAL"/>
    <property type="match status" value="1"/>
</dbReference>
<keyword evidence="9" id="KW-1185">Reference proteome</keyword>
<reference evidence="8" key="1">
    <citation type="submission" date="2009-08" db="EMBL/GenBank/DDBJ databases">
        <title>Annotation of Salpingoeca rosetta.</title>
        <authorList>
            <consortium name="The Broad Institute Genome Sequencing Platform"/>
            <person name="Russ C."/>
            <person name="Cuomo C."/>
            <person name="Burger G."/>
            <person name="Gray M.W."/>
            <person name="Holland P.W.H."/>
            <person name="King N."/>
            <person name="Lang F.B.F."/>
            <person name="Roger A.J."/>
            <person name="Ruiz-Trillo I."/>
            <person name="Young S.K."/>
            <person name="Zeng Q."/>
            <person name="Gargeya S."/>
            <person name="Alvarado L."/>
            <person name="Berlin A."/>
            <person name="Chapman S.B."/>
            <person name="Chen Z."/>
            <person name="Freedman E."/>
            <person name="Gellesch M."/>
            <person name="Goldberg J."/>
            <person name="Griggs A."/>
            <person name="Gujja S."/>
            <person name="Heilman E."/>
            <person name="Heiman D."/>
            <person name="Howarth C."/>
            <person name="Mehta T."/>
            <person name="Neiman D."/>
            <person name="Pearson M."/>
            <person name="Roberts A."/>
            <person name="Saif S."/>
            <person name="Shea T."/>
            <person name="Shenoy N."/>
            <person name="Sisk P."/>
            <person name="Stolte C."/>
            <person name="Sykes S."/>
            <person name="White J."/>
            <person name="Yandava C."/>
            <person name="Haas B."/>
            <person name="Nusbaum C."/>
            <person name="Birren B."/>
        </authorList>
    </citation>
    <scope>NUCLEOTIDE SEQUENCE [LARGE SCALE GENOMIC DNA]</scope>
    <source>
        <strain evidence="8">ATCC 50818</strain>
    </source>
</reference>
<evidence type="ECO:0000256" key="1">
    <source>
        <dbReference type="ARBA" id="ARBA00004434"/>
    </source>
</evidence>
<dbReference type="AlphaFoldDB" id="F2TW97"/>
<dbReference type="GeneID" id="16067402"/>
<evidence type="ECO:0008006" key="10">
    <source>
        <dbReference type="Google" id="ProtNLM"/>
    </source>
</evidence>
<dbReference type="Pfam" id="PF14138">
    <property type="entry name" value="COX16"/>
    <property type="match status" value="1"/>
</dbReference>
<keyword evidence="3" id="KW-0812">Transmembrane</keyword>
<name>F2TW97_SALR5</name>
<gene>
    <name evidence="8" type="ORF">PTSG_00364</name>
</gene>
<organism evidence="9">
    <name type="scientific">Salpingoeca rosetta (strain ATCC 50818 / BSB-021)</name>
    <dbReference type="NCBI Taxonomy" id="946362"/>
    <lineage>
        <taxon>Eukaryota</taxon>
        <taxon>Choanoflagellata</taxon>
        <taxon>Craspedida</taxon>
        <taxon>Salpingoecidae</taxon>
        <taxon>Salpingoeca</taxon>
    </lineage>
</organism>
<keyword evidence="4" id="KW-0999">Mitochondrion inner membrane</keyword>
<protein>
    <recommendedName>
        <fullName evidence="10">Cytochrome c oxidase assembly protein COX16 homolog, mitochondrial</fullName>
    </recommendedName>
</protein>
<evidence type="ECO:0000256" key="7">
    <source>
        <dbReference type="ARBA" id="ARBA00023136"/>
    </source>
</evidence>
<keyword evidence="6" id="KW-0496">Mitochondrion</keyword>
<dbReference type="GO" id="GO:0033617">
    <property type="term" value="P:mitochondrial respiratory chain complex IV assembly"/>
    <property type="evidence" value="ECO:0007669"/>
    <property type="project" value="TreeGrafter"/>
</dbReference>
<dbReference type="InParanoid" id="F2TW97"/>
<dbReference type="OMA" id="MIAFMAV"/>
<dbReference type="EMBL" id="GL832955">
    <property type="protein sequence ID" value="EGD72343.1"/>
    <property type="molecule type" value="Genomic_DNA"/>
</dbReference>
<dbReference type="GO" id="GO:0005743">
    <property type="term" value="C:mitochondrial inner membrane"/>
    <property type="evidence" value="ECO:0007669"/>
    <property type="project" value="UniProtKB-SubCell"/>
</dbReference>
<evidence type="ECO:0000256" key="4">
    <source>
        <dbReference type="ARBA" id="ARBA00022792"/>
    </source>
</evidence>
<dbReference type="PANTHER" id="PTHR17130">
    <property type="entry name" value="MITOCHONDRIAL OUTER MEMBRANE PROTEIN 25"/>
    <property type="match status" value="1"/>
</dbReference>
<evidence type="ECO:0000256" key="6">
    <source>
        <dbReference type="ARBA" id="ARBA00023128"/>
    </source>
</evidence>